<organism evidence="1 2">
    <name type="scientific">Euzebyella marina</name>
    <dbReference type="NCBI Taxonomy" id="1761453"/>
    <lineage>
        <taxon>Bacteria</taxon>
        <taxon>Pseudomonadati</taxon>
        <taxon>Bacteroidota</taxon>
        <taxon>Flavobacteriia</taxon>
        <taxon>Flavobacteriales</taxon>
        <taxon>Flavobacteriaceae</taxon>
        <taxon>Euzebyella</taxon>
    </lineage>
</organism>
<proteinExistence type="predicted"/>
<reference evidence="1 2" key="1">
    <citation type="submission" date="2018-08" db="EMBL/GenBank/DDBJ databases">
        <title>The reduced genetic potential of extracellular carbohydrate catabolism in Euzebyella marina RN62, a Flavobacteriia bacterium isolated from the hadal water.</title>
        <authorList>
            <person name="Xue C."/>
        </authorList>
    </citation>
    <scope>NUCLEOTIDE SEQUENCE [LARGE SCALE GENOMIC DNA]</scope>
    <source>
        <strain evidence="1 2">RN62</strain>
    </source>
</reference>
<name>A0A3G2L663_9FLAO</name>
<keyword evidence="2" id="KW-1185">Reference proteome</keyword>
<dbReference type="RefSeq" id="WP_121848657.1">
    <property type="nucleotide sequence ID" value="NZ_CP032050.1"/>
</dbReference>
<evidence type="ECO:0000313" key="2">
    <source>
        <dbReference type="Proteomes" id="UP000276309"/>
    </source>
</evidence>
<evidence type="ECO:0000313" key="1">
    <source>
        <dbReference type="EMBL" id="AYN67641.1"/>
    </source>
</evidence>
<sequence>MSTIELNDLIEDLKQFQSNYYLRSNAMATYELINAYSSRFNFENSQIRLQFEGYLEELKNCMLAEDINDFARKYAYVLLKLMLLLKRPDAIYLED</sequence>
<dbReference type="KEGG" id="emar:D1013_09815"/>
<accession>A0A3G2L663</accession>
<gene>
    <name evidence="1" type="ORF">D1013_09815</name>
</gene>
<dbReference type="EMBL" id="CP032050">
    <property type="protein sequence ID" value="AYN67641.1"/>
    <property type="molecule type" value="Genomic_DNA"/>
</dbReference>
<protein>
    <submittedName>
        <fullName evidence="1">Uncharacterized protein</fullName>
    </submittedName>
</protein>
<dbReference type="Proteomes" id="UP000276309">
    <property type="component" value="Chromosome"/>
</dbReference>
<dbReference type="AlphaFoldDB" id="A0A3G2L663"/>